<proteinExistence type="predicted"/>
<dbReference type="Proteomes" id="UP000652427">
    <property type="component" value="Unassembled WGS sequence"/>
</dbReference>
<keyword evidence="1" id="KW-0732">Signal</keyword>
<feature type="chain" id="PRO_5047269250" description="Spore coat protein U domain-containing protein" evidence="1">
    <location>
        <begin position="21"/>
        <end position="293"/>
    </location>
</feature>
<dbReference type="RefSeq" id="WP_176277866.1">
    <property type="nucleotide sequence ID" value="NZ_JABWMH010000001.1"/>
</dbReference>
<evidence type="ECO:0008006" key="4">
    <source>
        <dbReference type="Google" id="ProtNLM"/>
    </source>
</evidence>
<dbReference type="EMBL" id="JABWMH010000001">
    <property type="protein sequence ID" value="NVD26285.1"/>
    <property type="molecule type" value="Genomic_DNA"/>
</dbReference>
<protein>
    <recommendedName>
        <fullName evidence="4">Spore coat protein U domain-containing protein</fullName>
    </recommendedName>
</protein>
<comment type="caution">
    <text evidence="2">The sequence shown here is derived from an EMBL/GenBank/DDBJ whole genome shotgun (WGS) entry which is preliminary data.</text>
</comment>
<sequence>MRILSILTMSLTLFAFPALAAECEPEFVDKSQTIVVSGIKIGLGEVSRENFSIRVRNDGTSPCSASVRFARLNGSAVSENLEYMLRSGSTSLSILPSEGATGTSASDLFIPNLPKSNSGRNVPFILTVPSEWGIKSGFHSEQIQLNLIDPSGAVKDTMLLTINVNIPPAVSIRVVGATGSGEIARINLGDLNSTEISRSDPFGVRVWSTSPYLVTFRSENGGDLLHANGRDRIPYQLRMGQQLVNLGGSNQFTFSEHTSSLGEIHAMQAQAGPVTGVRAGHYDDRVTVTVTAV</sequence>
<evidence type="ECO:0000313" key="2">
    <source>
        <dbReference type="EMBL" id="NVD26285.1"/>
    </source>
</evidence>
<gene>
    <name evidence="2" type="ORF">HUO14_00035</name>
</gene>
<name>A0ABX2MXU9_9SPHN</name>
<organism evidence="2 3">
    <name type="scientific">Parasphingorhabdus flavimaris</name>
    <dbReference type="NCBI Taxonomy" id="266812"/>
    <lineage>
        <taxon>Bacteria</taxon>
        <taxon>Pseudomonadati</taxon>
        <taxon>Pseudomonadota</taxon>
        <taxon>Alphaproteobacteria</taxon>
        <taxon>Sphingomonadales</taxon>
        <taxon>Sphingomonadaceae</taxon>
        <taxon>Parasphingorhabdus</taxon>
    </lineage>
</organism>
<feature type="signal peptide" evidence="1">
    <location>
        <begin position="1"/>
        <end position="20"/>
    </location>
</feature>
<evidence type="ECO:0000256" key="1">
    <source>
        <dbReference type="SAM" id="SignalP"/>
    </source>
</evidence>
<evidence type="ECO:0000313" key="3">
    <source>
        <dbReference type="Proteomes" id="UP000652427"/>
    </source>
</evidence>
<keyword evidence="3" id="KW-1185">Reference proteome</keyword>
<accession>A0ABX2MXU9</accession>
<reference evidence="2 3" key="1">
    <citation type="submission" date="2020-06" db="EMBL/GenBank/DDBJ databases">
        <authorList>
            <person name="Kim S.-J."/>
            <person name="Park S.-J."/>
        </authorList>
    </citation>
    <scope>NUCLEOTIDE SEQUENCE [LARGE SCALE GENOMIC DNA]</scope>
    <source>
        <strain evidence="2 3">SW-151</strain>
    </source>
</reference>